<dbReference type="EMBL" id="AAXW01000002">
    <property type="protein sequence ID" value="EAZ93447.1"/>
    <property type="molecule type" value="Genomic_DNA"/>
</dbReference>
<organism evidence="1 2">
    <name type="scientific">Crocosphaera chwakensis CCY0110</name>
    <dbReference type="NCBI Taxonomy" id="391612"/>
    <lineage>
        <taxon>Bacteria</taxon>
        <taxon>Bacillati</taxon>
        <taxon>Cyanobacteriota</taxon>
        <taxon>Cyanophyceae</taxon>
        <taxon>Oscillatoriophycideae</taxon>
        <taxon>Chroococcales</taxon>
        <taxon>Aphanothecaceae</taxon>
        <taxon>Crocosphaera</taxon>
        <taxon>Crocosphaera chwakensis</taxon>
    </lineage>
</organism>
<comment type="caution">
    <text evidence="1">The sequence shown here is derived from an EMBL/GenBank/DDBJ whole genome shotgun (WGS) entry which is preliminary data.</text>
</comment>
<dbReference type="AlphaFoldDB" id="A3II15"/>
<evidence type="ECO:0000313" key="1">
    <source>
        <dbReference type="EMBL" id="EAZ93447.1"/>
    </source>
</evidence>
<evidence type="ECO:0000313" key="2">
    <source>
        <dbReference type="Proteomes" id="UP000003781"/>
    </source>
</evidence>
<accession>A3II15</accession>
<gene>
    <name evidence="1" type="ORF">CY0110_16667</name>
</gene>
<keyword evidence="2" id="KW-1185">Reference proteome</keyword>
<dbReference type="Proteomes" id="UP000003781">
    <property type="component" value="Unassembled WGS sequence"/>
</dbReference>
<protein>
    <submittedName>
        <fullName evidence="1">Uncharacterized protein</fullName>
    </submittedName>
</protein>
<sequence length="32" mass="3790">MSTCLFSYQCRESHRLIRHTNLLSTTKISLSY</sequence>
<reference evidence="1 2" key="1">
    <citation type="submission" date="2007-03" db="EMBL/GenBank/DDBJ databases">
        <authorList>
            <person name="Stal L."/>
            <person name="Ferriera S."/>
            <person name="Johnson J."/>
            <person name="Kravitz S."/>
            <person name="Beeson K."/>
            <person name="Sutton G."/>
            <person name="Rogers Y.-H."/>
            <person name="Friedman R."/>
            <person name="Frazier M."/>
            <person name="Venter J.C."/>
        </authorList>
    </citation>
    <scope>NUCLEOTIDE SEQUENCE [LARGE SCALE GENOMIC DNA]</scope>
    <source>
        <strain evidence="1 2">CCY0110</strain>
    </source>
</reference>
<proteinExistence type="predicted"/>
<name>A3II15_9CHRO</name>